<evidence type="ECO:0000313" key="2">
    <source>
        <dbReference type="EMBL" id="KAA1107872.1"/>
    </source>
</evidence>
<organism evidence="2 3">
    <name type="scientific">Puccinia graminis f. sp. tritici</name>
    <dbReference type="NCBI Taxonomy" id="56615"/>
    <lineage>
        <taxon>Eukaryota</taxon>
        <taxon>Fungi</taxon>
        <taxon>Dikarya</taxon>
        <taxon>Basidiomycota</taxon>
        <taxon>Pucciniomycotina</taxon>
        <taxon>Pucciniomycetes</taxon>
        <taxon>Pucciniales</taxon>
        <taxon>Pucciniaceae</taxon>
        <taxon>Puccinia</taxon>
    </lineage>
</organism>
<proteinExistence type="predicted"/>
<gene>
    <name evidence="2" type="ORF">PGTUg99_028064</name>
</gene>
<name>A0A5B0Q460_PUCGR</name>
<comment type="caution">
    <text evidence="2">The sequence shown here is derived from an EMBL/GenBank/DDBJ whole genome shotgun (WGS) entry which is preliminary data.</text>
</comment>
<sequence length="97" mass="10556">MKQKTPTEAARRIPPGRSDYTLMAKRNPLGHRDSALSGRGDFPQPSRVYTLAVKSPVITFATAASIDADLQSRWPATSNPPPKTTKNDLRIIALAAQ</sequence>
<dbReference type="EMBL" id="VDEP01000307">
    <property type="protein sequence ID" value="KAA1107872.1"/>
    <property type="molecule type" value="Genomic_DNA"/>
</dbReference>
<evidence type="ECO:0000313" key="3">
    <source>
        <dbReference type="Proteomes" id="UP000325313"/>
    </source>
</evidence>
<dbReference type="Proteomes" id="UP000325313">
    <property type="component" value="Unassembled WGS sequence"/>
</dbReference>
<dbReference type="AlphaFoldDB" id="A0A5B0Q460"/>
<protein>
    <submittedName>
        <fullName evidence="2">Uncharacterized protein</fullName>
    </submittedName>
</protein>
<accession>A0A5B0Q460</accession>
<evidence type="ECO:0000256" key="1">
    <source>
        <dbReference type="SAM" id="MobiDB-lite"/>
    </source>
</evidence>
<reference evidence="2 3" key="1">
    <citation type="submission" date="2019-05" db="EMBL/GenBank/DDBJ databases">
        <title>Emergence of the Ug99 lineage of the wheat stem rust pathogen through somatic hybridization.</title>
        <authorList>
            <person name="Li F."/>
            <person name="Upadhyaya N.M."/>
            <person name="Sperschneider J."/>
            <person name="Matny O."/>
            <person name="Nguyen-Phuc H."/>
            <person name="Mago R."/>
            <person name="Raley C."/>
            <person name="Miller M.E."/>
            <person name="Silverstein K.A.T."/>
            <person name="Henningsen E."/>
            <person name="Hirsch C.D."/>
            <person name="Visser B."/>
            <person name="Pretorius Z.A."/>
            <person name="Steffenson B.J."/>
            <person name="Schwessinger B."/>
            <person name="Dodds P.N."/>
            <person name="Figueroa M."/>
        </authorList>
    </citation>
    <scope>NUCLEOTIDE SEQUENCE [LARGE SCALE GENOMIC DNA]</scope>
    <source>
        <strain evidence="2 3">Ug99</strain>
    </source>
</reference>
<feature type="region of interest" description="Disordered" evidence="1">
    <location>
        <begin position="1"/>
        <end position="23"/>
    </location>
</feature>